<protein>
    <submittedName>
        <fullName evidence="2">Uncharacterized protein</fullName>
    </submittedName>
</protein>
<name>A0A6C0I2K6_9ZZZZ</name>
<evidence type="ECO:0000313" key="2">
    <source>
        <dbReference type="EMBL" id="QHT87228.1"/>
    </source>
</evidence>
<organism evidence="2">
    <name type="scientific">viral metagenome</name>
    <dbReference type="NCBI Taxonomy" id="1070528"/>
    <lineage>
        <taxon>unclassified sequences</taxon>
        <taxon>metagenomes</taxon>
        <taxon>organismal metagenomes</taxon>
    </lineage>
</organism>
<keyword evidence="1" id="KW-0812">Transmembrane</keyword>
<dbReference type="AlphaFoldDB" id="A0A6C0I2K6"/>
<evidence type="ECO:0000256" key="1">
    <source>
        <dbReference type="SAM" id="Phobius"/>
    </source>
</evidence>
<keyword evidence="1" id="KW-0472">Membrane</keyword>
<sequence>MDPKYVSMLFLLGIIVVSLALSGYTFLVSNHSASIFGREGMTTNKLVGTPLSGGPVYLEAESSLMSAASYTTSGEPSGLKLEASQLALHSIIGNTVTLGGNSISTPGPTIAK</sequence>
<feature type="transmembrane region" description="Helical" evidence="1">
    <location>
        <begin position="6"/>
        <end position="28"/>
    </location>
</feature>
<reference evidence="2" key="1">
    <citation type="journal article" date="2020" name="Nature">
        <title>Giant virus diversity and host interactions through global metagenomics.</title>
        <authorList>
            <person name="Schulz F."/>
            <person name="Roux S."/>
            <person name="Paez-Espino D."/>
            <person name="Jungbluth S."/>
            <person name="Walsh D.A."/>
            <person name="Denef V.J."/>
            <person name="McMahon K.D."/>
            <person name="Konstantinidis K.T."/>
            <person name="Eloe-Fadrosh E.A."/>
            <person name="Kyrpides N.C."/>
            <person name="Woyke T."/>
        </authorList>
    </citation>
    <scope>NUCLEOTIDE SEQUENCE</scope>
    <source>
        <strain evidence="2">GVMAG-M-3300023184-190</strain>
    </source>
</reference>
<dbReference type="EMBL" id="MN740085">
    <property type="protein sequence ID" value="QHT87228.1"/>
    <property type="molecule type" value="Genomic_DNA"/>
</dbReference>
<accession>A0A6C0I2K6</accession>
<proteinExistence type="predicted"/>
<keyword evidence="1" id="KW-1133">Transmembrane helix</keyword>